<evidence type="ECO:0000313" key="2">
    <source>
        <dbReference type="EMBL" id="MPN05997.1"/>
    </source>
</evidence>
<protein>
    <submittedName>
        <fullName evidence="2">Uncharacterized protein</fullName>
    </submittedName>
</protein>
<sequence>MRVVQKSLRFIAGCLAMMNSSETVTVSKIKRQSWKNTLWTNLSITYAISLTMGTAVQISTDRDGRSL</sequence>
<keyword evidence="1" id="KW-0472">Membrane</keyword>
<keyword evidence="1" id="KW-0812">Transmembrane</keyword>
<accession>A0A645EVW4</accession>
<proteinExistence type="predicted"/>
<name>A0A645EVW4_9ZZZZ</name>
<reference evidence="2" key="1">
    <citation type="submission" date="2019-08" db="EMBL/GenBank/DDBJ databases">
        <authorList>
            <person name="Kucharzyk K."/>
            <person name="Murdoch R.W."/>
            <person name="Higgins S."/>
            <person name="Loffler F."/>
        </authorList>
    </citation>
    <scope>NUCLEOTIDE SEQUENCE</scope>
</reference>
<dbReference type="AlphaFoldDB" id="A0A645EVW4"/>
<comment type="caution">
    <text evidence="2">The sequence shown here is derived from an EMBL/GenBank/DDBJ whole genome shotgun (WGS) entry which is preliminary data.</text>
</comment>
<dbReference type="EMBL" id="VSSQ01051880">
    <property type="protein sequence ID" value="MPN05997.1"/>
    <property type="molecule type" value="Genomic_DNA"/>
</dbReference>
<feature type="transmembrane region" description="Helical" evidence="1">
    <location>
        <begin position="38"/>
        <end position="58"/>
    </location>
</feature>
<evidence type="ECO:0000256" key="1">
    <source>
        <dbReference type="SAM" id="Phobius"/>
    </source>
</evidence>
<keyword evidence="1" id="KW-1133">Transmembrane helix</keyword>
<gene>
    <name evidence="2" type="ORF">SDC9_153251</name>
</gene>
<organism evidence="2">
    <name type="scientific">bioreactor metagenome</name>
    <dbReference type="NCBI Taxonomy" id="1076179"/>
    <lineage>
        <taxon>unclassified sequences</taxon>
        <taxon>metagenomes</taxon>
        <taxon>ecological metagenomes</taxon>
    </lineage>
</organism>